<evidence type="ECO:0008006" key="3">
    <source>
        <dbReference type="Google" id="ProtNLM"/>
    </source>
</evidence>
<evidence type="ECO:0000313" key="2">
    <source>
        <dbReference type="Proteomes" id="UP000186601"/>
    </source>
</evidence>
<comment type="caution">
    <text evidence="1">The sequence shown here is derived from an EMBL/GenBank/DDBJ whole genome shotgun (WGS) entry which is preliminary data.</text>
</comment>
<evidence type="ECO:0000313" key="1">
    <source>
        <dbReference type="EMBL" id="PSR72024.1"/>
    </source>
</evidence>
<accession>A0A2R6NI13</accession>
<dbReference type="STRING" id="98765.A0A2R6NI13"/>
<gene>
    <name evidence="1" type="ORF">PHLCEN_2v12090</name>
</gene>
<name>A0A2R6NI13_9APHY</name>
<sequence>MDAFGTVMSALHAAHKVYEVVKKIRDAPEEIQALQDQTQLLDKILPRIKDVLQREGDSTLVALLVTKAEELTSSVTKFLDKATTTLQDKRKVKKWKWLFRADEAKGLAEKLRAFYGSISAVCAAHSIEFTDDIRASLSELDQRLEESFASIHHRLRDVHAHLDFTLNATLVGVREVVQEELTMSLDVFMYTLVTTLKRELRTMANEQRRGESHNFDRYSVLYDTSDVAQADNVQSTFLGQTSTSAQRDNLPSAMASSASVHHLPPLIPLNEPPCKHCGCQCHRAASIWRTPKSLGWIVGNHYVKIPFPHRLWPDMVQCDVPTCKKGWLMQIRSSLPYLFAQVYMQIRIKVIPVHFCIQTPRVNPDLDTKLGRMVLERGADVFKELLYSRRATINDVDNNGYNLLYLAMWRIERIRTDRQLNNLIDATTYLLEIGVPREWQDDNG</sequence>
<dbReference type="OrthoDB" id="539213at2759"/>
<feature type="non-terminal residue" evidence="1">
    <location>
        <position position="444"/>
    </location>
</feature>
<keyword evidence="2" id="KW-1185">Reference proteome</keyword>
<proteinExistence type="predicted"/>
<organism evidence="1 2">
    <name type="scientific">Hermanssonia centrifuga</name>
    <dbReference type="NCBI Taxonomy" id="98765"/>
    <lineage>
        <taxon>Eukaryota</taxon>
        <taxon>Fungi</taxon>
        <taxon>Dikarya</taxon>
        <taxon>Basidiomycota</taxon>
        <taxon>Agaricomycotina</taxon>
        <taxon>Agaricomycetes</taxon>
        <taxon>Polyporales</taxon>
        <taxon>Meruliaceae</taxon>
        <taxon>Hermanssonia</taxon>
    </lineage>
</organism>
<protein>
    <recommendedName>
        <fullName evidence="3">Fungal N-terminal domain-containing protein</fullName>
    </recommendedName>
</protein>
<reference evidence="1 2" key="1">
    <citation type="submission" date="2018-02" db="EMBL/GenBank/DDBJ databases">
        <title>Genome sequence of the basidiomycete white-rot fungus Phlebia centrifuga.</title>
        <authorList>
            <person name="Granchi Z."/>
            <person name="Peng M."/>
            <person name="de Vries R.P."/>
            <person name="Hilden K."/>
            <person name="Makela M.R."/>
            <person name="Grigoriev I."/>
            <person name="Riley R."/>
        </authorList>
    </citation>
    <scope>NUCLEOTIDE SEQUENCE [LARGE SCALE GENOMIC DNA]</scope>
    <source>
        <strain evidence="1 2">FBCC195</strain>
    </source>
</reference>
<dbReference type="EMBL" id="MLYV02001224">
    <property type="protein sequence ID" value="PSR72024.1"/>
    <property type="molecule type" value="Genomic_DNA"/>
</dbReference>
<dbReference type="AlphaFoldDB" id="A0A2R6NI13"/>
<dbReference type="Proteomes" id="UP000186601">
    <property type="component" value="Unassembled WGS sequence"/>
</dbReference>